<organism evidence="2 3">
    <name type="scientific">Oculimacula yallundae</name>
    <dbReference type="NCBI Taxonomy" id="86028"/>
    <lineage>
        <taxon>Eukaryota</taxon>
        <taxon>Fungi</taxon>
        <taxon>Dikarya</taxon>
        <taxon>Ascomycota</taxon>
        <taxon>Pezizomycotina</taxon>
        <taxon>Leotiomycetes</taxon>
        <taxon>Helotiales</taxon>
        <taxon>Ploettnerulaceae</taxon>
        <taxon>Oculimacula</taxon>
    </lineage>
</organism>
<dbReference type="Proteomes" id="UP001595075">
    <property type="component" value="Unassembled WGS sequence"/>
</dbReference>
<reference evidence="2 3" key="1">
    <citation type="journal article" date="2024" name="Commun. Biol.">
        <title>Comparative genomic analysis of thermophilic fungi reveals convergent evolutionary adaptations and gene losses.</title>
        <authorList>
            <person name="Steindorff A.S."/>
            <person name="Aguilar-Pontes M.V."/>
            <person name="Robinson A.J."/>
            <person name="Andreopoulos B."/>
            <person name="LaButti K."/>
            <person name="Kuo A."/>
            <person name="Mondo S."/>
            <person name="Riley R."/>
            <person name="Otillar R."/>
            <person name="Haridas S."/>
            <person name="Lipzen A."/>
            <person name="Grimwood J."/>
            <person name="Schmutz J."/>
            <person name="Clum A."/>
            <person name="Reid I.D."/>
            <person name="Moisan M.C."/>
            <person name="Butler G."/>
            <person name="Nguyen T.T.M."/>
            <person name="Dewar K."/>
            <person name="Conant G."/>
            <person name="Drula E."/>
            <person name="Henrissat B."/>
            <person name="Hansel C."/>
            <person name="Singer S."/>
            <person name="Hutchinson M.I."/>
            <person name="de Vries R.P."/>
            <person name="Natvig D.O."/>
            <person name="Powell A.J."/>
            <person name="Tsang A."/>
            <person name="Grigoriev I.V."/>
        </authorList>
    </citation>
    <scope>NUCLEOTIDE SEQUENCE [LARGE SCALE GENOMIC DNA]</scope>
    <source>
        <strain evidence="2 3">CBS 494.80</strain>
    </source>
</reference>
<evidence type="ECO:0000313" key="2">
    <source>
        <dbReference type="EMBL" id="KAL2066230.1"/>
    </source>
</evidence>
<keyword evidence="3" id="KW-1185">Reference proteome</keyword>
<proteinExistence type="predicted"/>
<name>A0ABR4C8K1_9HELO</name>
<feature type="region of interest" description="Disordered" evidence="1">
    <location>
        <begin position="448"/>
        <end position="534"/>
    </location>
</feature>
<dbReference type="EMBL" id="JAZHXI010000011">
    <property type="protein sequence ID" value="KAL2066230.1"/>
    <property type="molecule type" value="Genomic_DNA"/>
</dbReference>
<protein>
    <submittedName>
        <fullName evidence="2">Uncharacterized protein</fullName>
    </submittedName>
</protein>
<feature type="region of interest" description="Disordered" evidence="1">
    <location>
        <begin position="669"/>
        <end position="692"/>
    </location>
</feature>
<comment type="caution">
    <text evidence="2">The sequence shown here is derived from an EMBL/GenBank/DDBJ whole genome shotgun (WGS) entry which is preliminary data.</text>
</comment>
<evidence type="ECO:0000313" key="3">
    <source>
        <dbReference type="Proteomes" id="UP001595075"/>
    </source>
</evidence>
<feature type="region of interest" description="Disordered" evidence="1">
    <location>
        <begin position="578"/>
        <end position="649"/>
    </location>
</feature>
<feature type="compositionally biased region" description="Basic and acidic residues" evidence="1">
    <location>
        <begin position="525"/>
        <end position="534"/>
    </location>
</feature>
<feature type="compositionally biased region" description="Gly residues" evidence="1">
    <location>
        <begin position="1015"/>
        <end position="1024"/>
    </location>
</feature>
<feature type="compositionally biased region" description="Polar residues" evidence="1">
    <location>
        <begin position="907"/>
        <end position="921"/>
    </location>
</feature>
<gene>
    <name evidence="2" type="ORF">VTL71DRAFT_2301</name>
</gene>
<accession>A0ABR4C8K1</accession>
<feature type="compositionally biased region" description="Polar residues" evidence="1">
    <location>
        <begin position="998"/>
        <end position="1007"/>
    </location>
</feature>
<evidence type="ECO:0000256" key="1">
    <source>
        <dbReference type="SAM" id="MobiDB-lite"/>
    </source>
</evidence>
<feature type="region of interest" description="Disordered" evidence="1">
    <location>
        <begin position="902"/>
        <end position="921"/>
    </location>
</feature>
<sequence>MAEATELNLPSTELTMPLTAKCAHVDALNYAKNILNLCEWQNQYYSSEGWIFSKVPGPFGKQNCLLTRRNFACDCVLQVVTEDVTMSTYGMDKLQENQSGKIVALEGDTNTISTQLRLLPPSQKILILPNVEETITPETADDAFNARAFIRDLQIAVTQRTETARSFLQLSTPTQPRLVFTVHGNVSARTTCITKISQNLTSGSVEEAESIFNDLVKDGIAGLSELDKEEKEEGNNAEVNQDVIDQKGKEEVVDNIEDLQQAFESRDRDAAISDSEGAALEPLPLRSISSKSHVMSLEQGMEPPKKGRSQASKIPISKFASPRSQPEDQIVTTVLTMPNRNTTLAEKRSTFGPKLGAVQLNRRIGGLSYQGEEEIDLDDDSYLLSPGQHSVMSVPTTPYGVVYGEACLVDMQSGSPTKSLRKARSFDKLHSSDAKLQDLASNAHQLKQTKSHYHLRDNNPALEARGDKGEDSSRFPTLPRTTFVKASETTIKKSPATSTRSSRSSNSSSKPIGLRTPAVDVEQETDAHDHSEKSERAPFVAVFELLEDLVIHFTDDLPNEIFESVVRSYKSGNYPIIPPTPPSLMPSKAPSSPVTADQIQPKPSLSPRSISSMQLEVDPNVRPSSHLTAETDDFRYDRQSFDPYSDESYPPDIRRKWPPVSHLRILESSISSPGLPTPPMETPMETEPSLPEDNEENLLENRFVDFSPVNIRDPISVQNSFRELLSILFPPSENYSQYLYPVPSEVERLWKPVFRNEENGSHGIEGRNVDQIIAYGCEDGVKKDFFYQISGQIEKTGMKKDGMNRSGKLDIRYLISNVMQSYMSSSITREAPNPISDPHVLASLLVPHIEAFLAGNSSTRLLILHFSAANLPTVIALQGLLGTDLFRIAGILDTLASDPPSIARPGSSMSSKSPFNGRSKPASQLAKSITSFARADYLLPSIATDTEISTFLSGIWKVLMEKSSFYTPEPEPKPIIIERPPIPPTPTSSMPRDRDSGYPSSSNQTPRVSKASRLTGGGAPGTPRGGNYPASINSVLSKGNSGGYATSVTASTTNTNTNTNRHKYAASIASTKTTGSERERKQGDKEWENFYIEDDDSEDDAYDKMILGRQMQRIVPEVKKPGQKANTKKALKWLGLA</sequence>
<feature type="compositionally biased region" description="Basic and acidic residues" evidence="1">
    <location>
        <begin position="464"/>
        <end position="473"/>
    </location>
</feature>
<feature type="region of interest" description="Disordered" evidence="1">
    <location>
        <begin position="969"/>
        <end position="1034"/>
    </location>
</feature>
<feature type="compositionally biased region" description="Low complexity" evidence="1">
    <location>
        <begin position="497"/>
        <end position="509"/>
    </location>
</feature>
<feature type="compositionally biased region" description="Polar residues" evidence="1">
    <location>
        <begin position="592"/>
        <end position="614"/>
    </location>
</feature>